<sequence length="162" mass="17456">MARRQARIRTNILLGGYDSLIAGGRNEDDLLELTGRDLINLIIARLSNNDRTLIQDHVDDLTTLQRNQPGRRPLDDWYRNRRAYIRAHVVRRGGGNQGNGGNNNPAPAANGNQGNGGNNNPAPAANVNQGNGGNGAANVLPRFILLGALLAFFCAALVVLTR</sequence>
<gene>
    <name evidence="3" type="ORF">SMAR0320_LOCUS13171</name>
</gene>
<feature type="compositionally biased region" description="Low complexity" evidence="1">
    <location>
        <begin position="102"/>
        <end position="129"/>
    </location>
</feature>
<evidence type="ECO:0000256" key="1">
    <source>
        <dbReference type="SAM" id="MobiDB-lite"/>
    </source>
</evidence>
<keyword evidence="2" id="KW-0472">Membrane</keyword>
<evidence type="ECO:0000313" key="3">
    <source>
        <dbReference type="EMBL" id="CAD9609268.1"/>
    </source>
</evidence>
<dbReference type="EMBL" id="HBGZ01018306">
    <property type="protein sequence ID" value="CAD9609268.1"/>
    <property type="molecule type" value="Transcribed_RNA"/>
</dbReference>
<accession>A0A7S2LKT9</accession>
<feature type="region of interest" description="Disordered" evidence="1">
    <location>
        <begin position="90"/>
        <end position="129"/>
    </location>
</feature>
<reference evidence="3" key="1">
    <citation type="submission" date="2021-01" db="EMBL/GenBank/DDBJ databases">
        <authorList>
            <person name="Corre E."/>
            <person name="Pelletier E."/>
            <person name="Niang G."/>
            <person name="Scheremetjew M."/>
            <person name="Finn R."/>
            <person name="Kale V."/>
            <person name="Holt S."/>
            <person name="Cochrane G."/>
            <person name="Meng A."/>
            <person name="Brown T."/>
            <person name="Cohen L."/>
        </authorList>
    </citation>
    <scope>NUCLEOTIDE SEQUENCE</scope>
    <source>
        <strain evidence="3">SM1012Den-03</strain>
    </source>
</reference>
<keyword evidence="2" id="KW-1133">Transmembrane helix</keyword>
<feature type="transmembrane region" description="Helical" evidence="2">
    <location>
        <begin position="143"/>
        <end position="161"/>
    </location>
</feature>
<feature type="compositionally biased region" description="Gly residues" evidence="1">
    <location>
        <begin position="92"/>
        <end position="101"/>
    </location>
</feature>
<evidence type="ECO:0000256" key="2">
    <source>
        <dbReference type="SAM" id="Phobius"/>
    </source>
</evidence>
<organism evidence="3">
    <name type="scientific">Skeletonema marinoi</name>
    <dbReference type="NCBI Taxonomy" id="267567"/>
    <lineage>
        <taxon>Eukaryota</taxon>
        <taxon>Sar</taxon>
        <taxon>Stramenopiles</taxon>
        <taxon>Ochrophyta</taxon>
        <taxon>Bacillariophyta</taxon>
        <taxon>Coscinodiscophyceae</taxon>
        <taxon>Thalassiosirophycidae</taxon>
        <taxon>Thalassiosirales</taxon>
        <taxon>Skeletonemataceae</taxon>
        <taxon>Skeletonema</taxon>
        <taxon>Skeletonema marinoi-dohrnii complex</taxon>
    </lineage>
</organism>
<name>A0A7S2LKT9_9STRA</name>
<keyword evidence="2" id="KW-0812">Transmembrane</keyword>
<proteinExistence type="predicted"/>
<protein>
    <submittedName>
        <fullName evidence="3">Uncharacterized protein</fullName>
    </submittedName>
</protein>
<dbReference type="AlphaFoldDB" id="A0A7S2LKT9"/>